<proteinExistence type="predicted"/>
<sequence>MGLLWEAIYNVAVYLFRKSSCLCSDFCSQPVDGPRNVMSPSCGLSYEYPELLEDPNVPEDPAGSCRNLVMVEGSESKHHRVDEVQRAALLWELPPGDRCRGPFDDPPPAPSMPTASGTHMIDIQADCQYGKMLTFLERQLLKAGQLQLPSNASSEDLEAFEAEIRRGRCLFAQCKGPFDICQYYSIEHFRQGVEDICGKLAESTHEWGMHNAVVIEHRIPPDDVEADRLALHNYLVDIHSRPAAFVNCQLLQPIWGSKRIEVLDEDELLLGRKLGESSWTVACEAEWPKRSCVVAVKKPARDAPLQ</sequence>
<dbReference type="EMBL" id="CAJHUC010002050">
    <property type="protein sequence ID" value="CAD7703057.1"/>
    <property type="molecule type" value="Genomic_DNA"/>
</dbReference>
<keyword evidence="2" id="KW-1185">Reference proteome</keyword>
<name>A0A8S1JA63_9CHLO</name>
<gene>
    <name evidence="1" type="ORF">OSTQU699_LOCUS8414</name>
</gene>
<dbReference type="Proteomes" id="UP000708148">
    <property type="component" value="Unassembled WGS sequence"/>
</dbReference>
<organism evidence="1 2">
    <name type="scientific">Ostreobium quekettii</name>
    <dbReference type="NCBI Taxonomy" id="121088"/>
    <lineage>
        <taxon>Eukaryota</taxon>
        <taxon>Viridiplantae</taxon>
        <taxon>Chlorophyta</taxon>
        <taxon>core chlorophytes</taxon>
        <taxon>Ulvophyceae</taxon>
        <taxon>TCBD clade</taxon>
        <taxon>Bryopsidales</taxon>
        <taxon>Ostreobineae</taxon>
        <taxon>Ostreobiaceae</taxon>
        <taxon>Ostreobium</taxon>
    </lineage>
</organism>
<comment type="caution">
    <text evidence="1">The sequence shown here is derived from an EMBL/GenBank/DDBJ whole genome shotgun (WGS) entry which is preliminary data.</text>
</comment>
<feature type="non-terminal residue" evidence="1">
    <location>
        <position position="1"/>
    </location>
</feature>
<accession>A0A8S1JA63</accession>
<evidence type="ECO:0000313" key="1">
    <source>
        <dbReference type="EMBL" id="CAD7703057.1"/>
    </source>
</evidence>
<reference evidence="1" key="1">
    <citation type="submission" date="2020-12" db="EMBL/GenBank/DDBJ databases">
        <authorList>
            <person name="Iha C."/>
        </authorList>
    </citation>
    <scope>NUCLEOTIDE SEQUENCE</scope>
</reference>
<evidence type="ECO:0000313" key="2">
    <source>
        <dbReference type="Proteomes" id="UP000708148"/>
    </source>
</evidence>
<dbReference type="AlphaFoldDB" id="A0A8S1JA63"/>
<protein>
    <submittedName>
        <fullName evidence="1">Uncharacterized protein</fullName>
    </submittedName>
</protein>